<protein>
    <recommendedName>
        <fullName evidence="1">Rubrerythrin rubredoxin-like domain-containing protein</fullName>
    </recommendedName>
</protein>
<dbReference type="KEGG" id="dmm:dnm_085600"/>
<reference evidence="2" key="1">
    <citation type="journal article" date="2021" name="Microb. Physiol.">
        <title>Proteogenomic Insights into the Physiology of Marine, Sulfate-Reducing, Filamentous Desulfonema limicola and Desulfonema magnum.</title>
        <authorList>
            <person name="Schnaars V."/>
            <person name="Wohlbrand L."/>
            <person name="Scheve S."/>
            <person name="Hinrichs C."/>
            <person name="Reinhardt R."/>
            <person name="Rabus R."/>
        </authorList>
    </citation>
    <scope>NUCLEOTIDE SEQUENCE</scope>
    <source>
        <strain evidence="2">4be13</strain>
    </source>
</reference>
<name>A0A975BVB3_9BACT</name>
<gene>
    <name evidence="2" type="ORF">dnm_085600</name>
</gene>
<evidence type="ECO:0000313" key="2">
    <source>
        <dbReference type="EMBL" id="QTA92480.1"/>
    </source>
</evidence>
<dbReference type="Proteomes" id="UP000663722">
    <property type="component" value="Chromosome"/>
</dbReference>
<organism evidence="2 3">
    <name type="scientific">Desulfonema magnum</name>
    <dbReference type="NCBI Taxonomy" id="45655"/>
    <lineage>
        <taxon>Bacteria</taxon>
        <taxon>Pseudomonadati</taxon>
        <taxon>Thermodesulfobacteriota</taxon>
        <taxon>Desulfobacteria</taxon>
        <taxon>Desulfobacterales</taxon>
        <taxon>Desulfococcaceae</taxon>
        <taxon>Desulfonema</taxon>
    </lineage>
</organism>
<dbReference type="InterPro" id="IPR048574">
    <property type="entry name" value="RUBY_RBDX"/>
</dbReference>
<keyword evidence="3" id="KW-1185">Reference proteome</keyword>
<accession>A0A975BVB3</accession>
<feature type="domain" description="Rubrerythrin rubredoxin-like" evidence="1">
    <location>
        <begin position="4"/>
        <end position="30"/>
    </location>
</feature>
<evidence type="ECO:0000259" key="1">
    <source>
        <dbReference type="Pfam" id="PF21349"/>
    </source>
</evidence>
<evidence type="ECO:0000313" key="3">
    <source>
        <dbReference type="Proteomes" id="UP000663722"/>
    </source>
</evidence>
<dbReference type="Gene3D" id="2.20.28.10">
    <property type="match status" value="1"/>
</dbReference>
<dbReference type="RefSeq" id="WP_207679825.1">
    <property type="nucleotide sequence ID" value="NZ_CP061800.1"/>
</dbReference>
<sequence length="51" mass="5767">MASWKCKNCGYTLEADAPPEECPSCKEKCEFVDNTCYTPDCETEGVDKRIK</sequence>
<dbReference type="EMBL" id="CP061800">
    <property type="protein sequence ID" value="QTA92480.1"/>
    <property type="molecule type" value="Genomic_DNA"/>
</dbReference>
<dbReference type="Pfam" id="PF21349">
    <property type="entry name" value="RUBY_RBDX"/>
    <property type="match status" value="1"/>
</dbReference>
<dbReference type="AlphaFoldDB" id="A0A975BVB3"/>
<dbReference type="SUPFAM" id="SSF57802">
    <property type="entry name" value="Rubredoxin-like"/>
    <property type="match status" value="1"/>
</dbReference>
<proteinExistence type="predicted"/>